<sequence length="370" mass="42986">MLKIDLESAFYHIIVDKDFRPYLGFTHQNRYYQYRAMCFGVKHAPLTFHKTLLPVIRIIREELGVRILAYCDDIIIIHEDKGKLIEAKDSIINILMNFGWKIAMNKSVLEPTRVITFLGWQIDMNKDQLMMTEERQARMKGLIGRWRRIIQQGRMVKVKFLASFLGSLNFLRLQIRRGGLHMRKLNKIKSQIAMYKGWNSYLHLHHNTLQEIFWWKSQIDKNKPIQATISQPEATLTTDASLHSWGACLKLMNPVEEVWFQGSWSSRWNLNSSNQREAAAILCALRRSEPYFKERQTKSLKIETDNSSAAFNINRGAAATALAKLVDRTLETADNYNLQLHAYHIPGTQNKIPDSLSRLATSGDYMINQQ</sequence>
<dbReference type="CDD" id="cd09275">
    <property type="entry name" value="RNase_HI_RT_DIRS1"/>
    <property type="match status" value="1"/>
</dbReference>
<dbReference type="InterPro" id="IPR052055">
    <property type="entry name" value="Hepadnavirus_pol/RT"/>
</dbReference>
<dbReference type="Gene3D" id="3.30.70.270">
    <property type="match status" value="1"/>
</dbReference>
<dbReference type="PANTHER" id="PTHR33050">
    <property type="entry name" value="REVERSE TRANSCRIPTASE DOMAIN-CONTAINING PROTEIN"/>
    <property type="match status" value="1"/>
</dbReference>
<organism evidence="2 3">
    <name type="scientific">Streblomastix strix</name>
    <dbReference type="NCBI Taxonomy" id="222440"/>
    <lineage>
        <taxon>Eukaryota</taxon>
        <taxon>Metamonada</taxon>
        <taxon>Preaxostyla</taxon>
        <taxon>Oxymonadida</taxon>
        <taxon>Streblomastigidae</taxon>
        <taxon>Streblomastix</taxon>
    </lineage>
</organism>
<dbReference type="InterPro" id="IPR043502">
    <property type="entry name" value="DNA/RNA_pol_sf"/>
</dbReference>
<dbReference type="GO" id="GO:0003676">
    <property type="term" value="F:nucleic acid binding"/>
    <property type="evidence" value="ECO:0007669"/>
    <property type="project" value="InterPro"/>
</dbReference>
<dbReference type="AlphaFoldDB" id="A0A5J4WRJ3"/>
<dbReference type="InterPro" id="IPR043128">
    <property type="entry name" value="Rev_trsase/Diguanyl_cyclase"/>
</dbReference>
<dbReference type="PANTHER" id="PTHR33050:SF7">
    <property type="entry name" value="RIBONUCLEASE H"/>
    <property type="match status" value="1"/>
</dbReference>
<dbReference type="Gene3D" id="3.10.10.10">
    <property type="entry name" value="HIV Type 1 Reverse Transcriptase, subunit A, domain 1"/>
    <property type="match status" value="1"/>
</dbReference>
<dbReference type="Pfam" id="PF00078">
    <property type="entry name" value="RVT_1"/>
    <property type="match status" value="1"/>
</dbReference>
<dbReference type="OrthoDB" id="7477527at2759"/>
<dbReference type="SUPFAM" id="SSF56672">
    <property type="entry name" value="DNA/RNA polymerases"/>
    <property type="match status" value="1"/>
</dbReference>
<reference evidence="2 3" key="1">
    <citation type="submission" date="2019-03" db="EMBL/GenBank/DDBJ databases">
        <title>Single cell metagenomics reveals metabolic interactions within the superorganism composed of flagellate Streblomastix strix and complex community of Bacteroidetes bacteria on its surface.</title>
        <authorList>
            <person name="Treitli S.C."/>
            <person name="Kolisko M."/>
            <person name="Husnik F."/>
            <person name="Keeling P."/>
            <person name="Hampl V."/>
        </authorList>
    </citation>
    <scope>NUCLEOTIDE SEQUENCE [LARGE SCALE GENOMIC DNA]</scope>
    <source>
        <strain evidence="2">ST1C</strain>
    </source>
</reference>
<evidence type="ECO:0000313" key="3">
    <source>
        <dbReference type="Proteomes" id="UP000324800"/>
    </source>
</evidence>
<gene>
    <name evidence="2" type="ORF">EZS28_006763</name>
</gene>
<dbReference type="Proteomes" id="UP000324800">
    <property type="component" value="Unassembled WGS sequence"/>
</dbReference>
<evidence type="ECO:0000313" key="2">
    <source>
        <dbReference type="EMBL" id="KAA6397704.1"/>
    </source>
</evidence>
<feature type="domain" description="Reverse transcriptase" evidence="1">
    <location>
        <begin position="1"/>
        <end position="122"/>
    </location>
</feature>
<dbReference type="CDD" id="cd03714">
    <property type="entry name" value="RT_DIRS1"/>
    <property type="match status" value="1"/>
</dbReference>
<name>A0A5J4WRJ3_9EUKA</name>
<evidence type="ECO:0000259" key="1">
    <source>
        <dbReference type="PROSITE" id="PS50878"/>
    </source>
</evidence>
<proteinExistence type="predicted"/>
<dbReference type="EMBL" id="SNRW01001118">
    <property type="protein sequence ID" value="KAA6397704.1"/>
    <property type="molecule type" value="Genomic_DNA"/>
</dbReference>
<protein>
    <submittedName>
        <fullName evidence="2">Putative Transposon Ty3-I Gag-Pol polyprotein</fullName>
    </submittedName>
</protein>
<dbReference type="PROSITE" id="PS50878">
    <property type="entry name" value="RT_POL"/>
    <property type="match status" value="1"/>
</dbReference>
<dbReference type="InterPro" id="IPR000477">
    <property type="entry name" value="RT_dom"/>
</dbReference>
<comment type="caution">
    <text evidence="2">The sequence shown here is derived from an EMBL/GenBank/DDBJ whole genome shotgun (WGS) entry which is preliminary data.</text>
</comment>
<dbReference type="Gene3D" id="3.30.420.10">
    <property type="entry name" value="Ribonuclease H-like superfamily/Ribonuclease H"/>
    <property type="match status" value="1"/>
</dbReference>
<accession>A0A5J4WRJ3</accession>
<feature type="non-terminal residue" evidence="2">
    <location>
        <position position="370"/>
    </location>
</feature>
<dbReference type="InterPro" id="IPR036397">
    <property type="entry name" value="RNaseH_sf"/>
</dbReference>